<gene>
    <name evidence="2" type="ORF">A6P07_19045</name>
</gene>
<accession>A0A1C2HW71</accession>
<dbReference type="Proteomes" id="UP000094893">
    <property type="component" value="Unassembled WGS sequence"/>
</dbReference>
<keyword evidence="1" id="KW-0472">Membrane</keyword>
<comment type="caution">
    <text evidence="2">The sequence shown here is derived from an EMBL/GenBank/DDBJ whole genome shotgun (WGS) entry which is preliminary data.</text>
</comment>
<feature type="transmembrane region" description="Helical" evidence="1">
    <location>
        <begin position="119"/>
        <end position="136"/>
    </location>
</feature>
<evidence type="ECO:0000256" key="1">
    <source>
        <dbReference type="SAM" id="Phobius"/>
    </source>
</evidence>
<reference evidence="2 3" key="1">
    <citation type="journal article" date="2016" name="Int. J. Mol. Sci.">
        <title>Comparative genomics of the extreme acidophile Acidithiobacillus thiooxidans reveals intraspecific divergence and niche adaptation.</title>
        <authorList>
            <person name="Zhang X."/>
            <person name="Feng X."/>
            <person name="Tao J."/>
            <person name="Ma L."/>
            <person name="Xiao Y."/>
            <person name="Liang Y."/>
            <person name="Liu X."/>
            <person name="Yin H."/>
        </authorList>
    </citation>
    <scope>NUCLEOTIDE SEQUENCE [LARGE SCALE GENOMIC DNA]</scope>
    <source>
        <strain evidence="2 3">A02</strain>
    </source>
</reference>
<dbReference type="RefSeq" id="WP_024892493.1">
    <property type="nucleotide sequence ID" value="NZ_JMEB01000104.1"/>
</dbReference>
<dbReference type="AlphaFoldDB" id="A0A1C2HW71"/>
<dbReference type="EMBL" id="LWSA01000321">
    <property type="protein sequence ID" value="OCX67982.1"/>
    <property type="molecule type" value="Genomic_DNA"/>
</dbReference>
<keyword evidence="1" id="KW-1133">Transmembrane helix</keyword>
<evidence type="ECO:0000313" key="2">
    <source>
        <dbReference type="EMBL" id="OCX67982.1"/>
    </source>
</evidence>
<protein>
    <submittedName>
        <fullName evidence="2">Uncharacterized protein</fullName>
    </submittedName>
</protein>
<name>A0A1C2HW71_ACITH</name>
<sequence>MSAKKHPLREATSQLLENGVHAIELMLAALVLITAAAMGGHVVLLIWHASLHFTTNFSAIKIQSIVVEAMDILILLELANVFIRLEAKQNVGIGLLLDTATLFSVRETLLGLYSHDTTLWTAETAVALFVGLRIVYTMTKPRSKSRPPEPIPAAD</sequence>
<feature type="transmembrane region" description="Helical" evidence="1">
    <location>
        <begin position="25"/>
        <end position="50"/>
    </location>
</feature>
<keyword evidence="1" id="KW-0812">Transmembrane</keyword>
<organism evidence="2 3">
    <name type="scientific">Acidithiobacillus thiooxidans</name>
    <name type="common">Thiobacillus thiooxidans</name>
    <dbReference type="NCBI Taxonomy" id="930"/>
    <lineage>
        <taxon>Bacteria</taxon>
        <taxon>Pseudomonadati</taxon>
        <taxon>Pseudomonadota</taxon>
        <taxon>Acidithiobacillia</taxon>
        <taxon>Acidithiobacillales</taxon>
        <taxon>Acidithiobacillaceae</taxon>
        <taxon>Acidithiobacillus</taxon>
    </lineage>
</organism>
<evidence type="ECO:0000313" key="3">
    <source>
        <dbReference type="Proteomes" id="UP000094893"/>
    </source>
</evidence>
<proteinExistence type="predicted"/>